<feature type="region of interest" description="Disordered" evidence="2">
    <location>
        <begin position="314"/>
        <end position="334"/>
    </location>
</feature>
<dbReference type="EMBL" id="AZST01000277">
    <property type="protein sequence ID" value="KEP50194.1"/>
    <property type="molecule type" value="Genomic_DNA"/>
</dbReference>
<dbReference type="PANTHER" id="PTHR48104">
    <property type="entry name" value="METACASPASE-4"/>
    <property type="match status" value="1"/>
</dbReference>
<sequence length="497" mass="54301">MGKNNHTSANPPAPRVVDRPISDKSVKLQSLPKLTIPFQQPIATPPLTAYYDAYDYLSPAYYTAIEPESECKNGGLGKSLIGLCGGVQAPASTTSVTPTIKSNHGPIRGVSKAVAYEHTQASFTRRSAPLAISVPQLPKKKALLIGMNYKQRGSSQLRYAIQDARRFAATLSKLGYSDENIQVVTDEPGQQLPSREYLLECMDRLVQDALPGDQLFFVYAGHCEPSGIGKPEAYFVTANSERISRSTFQDRLIAKVPEGAELTMVLDCCNAAAMVPLKYCIGRMESEQQYTMMKQASVGTFVAPGRKISGVVEAPPLSRPAAPNPSPPFRPSAPTTGMPAGMKGAFVPVNQPASIDRRRSRHLVVEGRPVCQFEERTGDFVSPAGKIVVYAASAEFQKAFEASGRVGNGVLTNAICNLLDTCNDKIITQREVWHSVVAAIGEENHIRRQRDENNLNKTVKNIPLNQRWQYAQMWASQQEPLDCSSPLLDQPFFGNTA</sequence>
<gene>
    <name evidence="4" type="ORF">V565_084760</name>
</gene>
<proteinExistence type="inferred from homology"/>
<dbReference type="PANTHER" id="PTHR48104:SF30">
    <property type="entry name" value="METACASPASE-1"/>
    <property type="match status" value="1"/>
</dbReference>
<dbReference type="Pfam" id="PF00656">
    <property type="entry name" value="Peptidase_C14"/>
    <property type="match status" value="1"/>
</dbReference>
<reference evidence="4 5" key="1">
    <citation type="submission" date="2013-12" db="EMBL/GenBank/DDBJ databases">
        <authorList>
            <person name="Cubeta M."/>
            <person name="Pakala S."/>
            <person name="Fedorova N."/>
            <person name="Thomas E."/>
            <person name="Dean R."/>
            <person name="Jabaji S."/>
            <person name="Neate S."/>
            <person name="Toda T."/>
            <person name="Tavantzis S."/>
            <person name="Vilgalys R."/>
            <person name="Bharathan N."/>
            <person name="Pakala S."/>
            <person name="Losada L.S."/>
            <person name="Zafar N."/>
            <person name="Nierman W."/>
        </authorList>
    </citation>
    <scope>NUCLEOTIDE SEQUENCE [LARGE SCALE GENOMIC DNA]</scope>
    <source>
        <strain evidence="4 5">123E</strain>
    </source>
</reference>
<dbReference type="Gene3D" id="3.40.50.1460">
    <property type="match status" value="1"/>
</dbReference>
<protein>
    <submittedName>
        <fullName evidence="4">ICE-like protease (Caspase) p20 domain protein</fullName>
    </submittedName>
</protein>
<evidence type="ECO:0000256" key="2">
    <source>
        <dbReference type="SAM" id="MobiDB-lite"/>
    </source>
</evidence>
<evidence type="ECO:0000313" key="5">
    <source>
        <dbReference type="Proteomes" id="UP000027456"/>
    </source>
</evidence>
<dbReference type="AlphaFoldDB" id="A0A074RTK0"/>
<comment type="similarity">
    <text evidence="1">Belongs to the peptidase C14B family.</text>
</comment>
<dbReference type="HOGENOM" id="CLU_548770_0_0_1"/>
<keyword evidence="4" id="KW-0378">Hydrolase</keyword>
<feature type="region of interest" description="Disordered" evidence="2">
    <location>
        <begin position="1"/>
        <end position="22"/>
    </location>
</feature>
<accession>A0A074RTK0</accession>
<comment type="caution">
    <text evidence="4">The sequence shown here is derived from an EMBL/GenBank/DDBJ whole genome shotgun (WGS) entry which is preliminary data.</text>
</comment>
<feature type="domain" description="Peptidase C14 caspase" evidence="3">
    <location>
        <begin position="139"/>
        <end position="423"/>
    </location>
</feature>
<keyword evidence="4" id="KW-0645">Protease</keyword>
<dbReference type="OrthoDB" id="3223806at2759"/>
<feature type="compositionally biased region" description="Pro residues" evidence="2">
    <location>
        <begin position="322"/>
        <end position="331"/>
    </location>
</feature>
<dbReference type="Proteomes" id="UP000027456">
    <property type="component" value="Unassembled WGS sequence"/>
</dbReference>
<keyword evidence="5" id="KW-1185">Reference proteome</keyword>
<evidence type="ECO:0000256" key="1">
    <source>
        <dbReference type="ARBA" id="ARBA00009005"/>
    </source>
</evidence>
<dbReference type="GO" id="GO:0005737">
    <property type="term" value="C:cytoplasm"/>
    <property type="evidence" value="ECO:0007669"/>
    <property type="project" value="TreeGrafter"/>
</dbReference>
<name>A0A074RTK0_9AGAM</name>
<dbReference type="GO" id="GO:0006508">
    <property type="term" value="P:proteolysis"/>
    <property type="evidence" value="ECO:0007669"/>
    <property type="project" value="UniProtKB-KW"/>
</dbReference>
<dbReference type="InterPro" id="IPR050452">
    <property type="entry name" value="Metacaspase"/>
</dbReference>
<organism evidence="4 5">
    <name type="scientific">Rhizoctonia solani 123E</name>
    <dbReference type="NCBI Taxonomy" id="1423351"/>
    <lineage>
        <taxon>Eukaryota</taxon>
        <taxon>Fungi</taxon>
        <taxon>Dikarya</taxon>
        <taxon>Basidiomycota</taxon>
        <taxon>Agaricomycotina</taxon>
        <taxon>Agaricomycetes</taxon>
        <taxon>Cantharellales</taxon>
        <taxon>Ceratobasidiaceae</taxon>
        <taxon>Rhizoctonia</taxon>
    </lineage>
</organism>
<dbReference type="InterPro" id="IPR011600">
    <property type="entry name" value="Pept_C14_caspase"/>
</dbReference>
<dbReference type="GO" id="GO:0004197">
    <property type="term" value="F:cysteine-type endopeptidase activity"/>
    <property type="evidence" value="ECO:0007669"/>
    <property type="project" value="InterPro"/>
</dbReference>
<evidence type="ECO:0000259" key="3">
    <source>
        <dbReference type="Pfam" id="PF00656"/>
    </source>
</evidence>
<evidence type="ECO:0000313" key="4">
    <source>
        <dbReference type="EMBL" id="KEP50194.1"/>
    </source>
</evidence>
<feature type="compositionally biased region" description="Polar residues" evidence="2">
    <location>
        <begin position="1"/>
        <end position="10"/>
    </location>
</feature>